<name>A0A3M9MFB8_9MICO</name>
<dbReference type="Gene3D" id="1.20.910.10">
    <property type="entry name" value="Heme oxygenase-like"/>
    <property type="match status" value="1"/>
</dbReference>
<dbReference type="RefSeq" id="WP_123270279.1">
    <property type="nucleotide sequence ID" value="NZ_RJJQ01000003.1"/>
</dbReference>
<dbReference type="AlphaFoldDB" id="A0A3M9MFB8"/>
<dbReference type="OrthoDB" id="34166at2"/>
<evidence type="ECO:0000256" key="1">
    <source>
        <dbReference type="ARBA" id="ARBA00004948"/>
    </source>
</evidence>
<evidence type="ECO:0000313" key="3">
    <source>
        <dbReference type="EMBL" id="RNI24236.1"/>
    </source>
</evidence>
<dbReference type="SUPFAM" id="SSF48613">
    <property type="entry name" value="Heme oxygenase-like"/>
    <property type="match status" value="1"/>
</dbReference>
<feature type="domain" description="Thiaminase-2/PQQC" evidence="2">
    <location>
        <begin position="23"/>
        <end position="220"/>
    </location>
</feature>
<dbReference type="EMBL" id="RJJQ01000003">
    <property type="protein sequence ID" value="RNI24236.1"/>
    <property type="molecule type" value="Genomic_DNA"/>
</dbReference>
<gene>
    <name evidence="3" type="ORF">EFY87_04505</name>
</gene>
<protein>
    <recommendedName>
        <fullName evidence="2">Thiaminase-2/PQQC domain-containing protein</fullName>
    </recommendedName>
</protein>
<comment type="caution">
    <text evidence="3">The sequence shown here is derived from an EMBL/GenBank/DDBJ whole genome shotgun (WGS) entry which is preliminary data.</text>
</comment>
<organism evidence="3 4">
    <name type="scientific">Flexivirga caeni</name>
    <dbReference type="NCBI Taxonomy" id="2294115"/>
    <lineage>
        <taxon>Bacteria</taxon>
        <taxon>Bacillati</taxon>
        <taxon>Actinomycetota</taxon>
        <taxon>Actinomycetes</taxon>
        <taxon>Micrococcales</taxon>
        <taxon>Dermacoccaceae</taxon>
        <taxon>Flexivirga</taxon>
    </lineage>
</organism>
<dbReference type="Proteomes" id="UP000271678">
    <property type="component" value="Unassembled WGS sequence"/>
</dbReference>
<dbReference type="InterPro" id="IPR016084">
    <property type="entry name" value="Haem_Oase-like_multi-hlx"/>
</dbReference>
<evidence type="ECO:0000259" key="2">
    <source>
        <dbReference type="Pfam" id="PF03070"/>
    </source>
</evidence>
<dbReference type="Pfam" id="PF03070">
    <property type="entry name" value="TENA_THI-4"/>
    <property type="match status" value="1"/>
</dbReference>
<sequence length="225" mass="24422">MSASYAPHTTSETLLRVLRAAGPSWARSTNARFIREATHGGVSDDVLGRYLQIERDFVETSARLRAAAAATSPTTRALDVHRRALNSLLDSQGPRLRDAIEHLEAKPEVSAPAWDLARQLSRHVLSVAQAGDYAQILTVILTAEELYATWCAVAARVAATRNPVLTDWIELHVSPPFTDEIAELTSGLEALDLPDSAIAELGACAARVLDLEVIFHDSAYILTKS</sequence>
<reference evidence="3 4" key="1">
    <citation type="submission" date="2018-11" db="EMBL/GenBank/DDBJ databases">
        <title>Draft genome of Simplicispira Flexivirga sp. BO-16.</title>
        <authorList>
            <person name="Im W.T."/>
        </authorList>
    </citation>
    <scope>NUCLEOTIDE SEQUENCE [LARGE SCALE GENOMIC DNA]</scope>
    <source>
        <strain evidence="3 4">BO-16</strain>
    </source>
</reference>
<dbReference type="InterPro" id="IPR004305">
    <property type="entry name" value="Thiaminase-2/PQQC"/>
</dbReference>
<accession>A0A3M9MFB8</accession>
<comment type="pathway">
    <text evidence="1">Cofactor biosynthesis; thiamine diphosphate biosynthesis.</text>
</comment>
<evidence type="ECO:0000313" key="4">
    <source>
        <dbReference type="Proteomes" id="UP000271678"/>
    </source>
</evidence>
<proteinExistence type="predicted"/>
<keyword evidence="4" id="KW-1185">Reference proteome</keyword>